<proteinExistence type="inferred from homology"/>
<dbReference type="Proteomes" id="UP000829542">
    <property type="component" value="Chromosome"/>
</dbReference>
<feature type="compositionally biased region" description="Basic and acidic residues" evidence="2">
    <location>
        <begin position="336"/>
        <end position="345"/>
    </location>
</feature>
<dbReference type="PANTHER" id="PTHR43022">
    <property type="entry name" value="PROTEIN SMF"/>
    <property type="match status" value="1"/>
</dbReference>
<evidence type="ECO:0000256" key="1">
    <source>
        <dbReference type="ARBA" id="ARBA00006525"/>
    </source>
</evidence>
<dbReference type="Gene3D" id="3.40.50.450">
    <property type="match status" value="1"/>
</dbReference>
<sequence length="398" mass="44440">MLDSWLTLFYTPYIGAKRFRQLIDHFGSAEAAVQADHLEWQAAGIPASVTQYRYKNYQDKVNQALQWQETKDHFIMTFHDPQYPPLLKEIHDPPMILFIKGKVEILSTPQIAIVGARKPTEEGLYNTHLFATELALAGLTVTSGLALGIDQAAHHATIKIEKPTIAVLGTGLNEIYPKAHVPLSEEILQKGGALVSEYPLHMPPKAQNFPRRNRIIAGLSLGTLVIEAAQKSGSLITARLSMEENREVFAIPGSIHQPQSRGCHQLIREGAALVESTIDIRTALSGWVETTDSERQADLFKNQDQANETFITKRHQKSPQKNSIRKDPTENINHNKTAEKSLPKEHPQHALYALLKSAKSINQLVALLNIDASQITADLMMLEIEDLIVSDQGFYQQK</sequence>
<dbReference type="Pfam" id="PF02481">
    <property type="entry name" value="DNA_processg_A"/>
    <property type="match status" value="1"/>
</dbReference>
<dbReference type="InterPro" id="IPR003488">
    <property type="entry name" value="DprA"/>
</dbReference>
<dbReference type="PANTHER" id="PTHR43022:SF1">
    <property type="entry name" value="PROTEIN SMF"/>
    <property type="match status" value="1"/>
</dbReference>
<dbReference type="RefSeq" id="WP_242152741.1">
    <property type="nucleotide sequence ID" value="NZ_CP093379.1"/>
</dbReference>
<dbReference type="Pfam" id="PF21102">
    <property type="entry name" value="DprA_N"/>
    <property type="match status" value="1"/>
</dbReference>
<comment type="similarity">
    <text evidence="1">Belongs to the DprA/Smf family.</text>
</comment>
<feature type="domain" description="Smf/DprA SLOG" evidence="3">
    <location>
        <begin position="75"/>
        <end position="282"/>
    </location>
</feature>
<dbReference type="EMBL" id="CP093379">
    <property type="protein sequence ID" value="UNM97366.1"/>
    <property type="molecule type" value="Genomic_DNA"/>
</dbReference>
<reference evidence="4 5" key="1">
    <citation type="submission" date="2022-03" db="EMBL/GenBank/DDBJ databases">
        <title>Ignatzschineria rhizosphaerae HR5S32.</title>
        <authorList>
            <person name="Sun J.Q."/>
            <person name="Feng J.Y."/>
        </authorList>
    </citation>
    <scope>NUCLEOTIDE SEQUENCE [LARGE SCALE GENOMIC DNA]</scope>
    <source>
        <strain evidence="4 5">HR5S32</strain>
    </source>
</reference>
<keyword evidence="5" id="KW-1185">Reference proteome</keyword>
<evidence type="ECO:0000256" key="2">
    <source>
        <dbReference type="SAM" id="MobiDB-lite"/>
    </source>
</evidence>
<accession>A0ABY3X9G2</accession>
<dbReference type="InterPro" id="IPR057666">
    <property type="entry name" value="DrpA_SLOG"/>
</dbReference>
<protein>
    <submittedName>
        <fullName evidence="4">DNA-processing protein DprA</fullName>
    </submittedName>
</protein>
<evidence type="ECO:0000313" key="4">
    <source>
        <dbReference type="EMBL" id="UNM97366.1"/>
    </source>
</evidence>
<dbReference type="NCBIfam" id="TIGR00732">
    <property type="entry name" value="dprA"/>
    <property type="match status" value="1"/>
</dbReference>
<evidence type="ECO:0000259" key="3">
    <source>
        <dbReference type="Pfam" id="PF02481"/>
    </source>
</evidence>
<gene>
    <name evidence="4" type="primary">dprA</name>
    <name evidence="4" type="ORF">MMG00_05835</name>
</gene>
<name>A0ABY3X9G2_9GAMM</name>
<dbReference type="SUPFAM" id="SSF102405">
    <property type="entry name" value="MCP/YpsA-like"/>
    <property type="match status" value="1"/>
</dbReference>
<evidence type="ECO:0000313" key="5">
    <source>
        <dbReference type="Proteomes" id="UP000829542"/>
    </source>
</evidence>
<organism evidence="4 5">
    <name type="scientific">Ignatzschineria rhizosphaerae</name>
    <dbReference type="NCBI Taxonomy" id="2923279"/>
    <lineage>
        <taxon>Bacteria</taxon>
        <taxon>Pseudomonadati</taxon>
        <taxon>Pseudomonadota</taxon>
        <taxon>Gammaproteobacteria</taxon>
        <taxon>Cardiobacteriales</taxon>
        <taxon>Ignatzschineriaceae</taxon>
        <taxon>Ignatzschineria</taxon>
    </lineage>
</organism>
<feature type="region of interest" description="Disordered" evidence="2">
    <location>
        <begin position="310"/>
        <end position="345"/>
    </location>
</feature>